<proteinExistence type="predicted"/>
<dbReference type="AlphaFoldDB" id="K1SXU7"/>
<keyword evidence="1" id="KW-0812">Transmembrane</keyword>
<feature type="non-terminal residue" evidence="2">
    <location>
        <position position="42"/>
    </location>
</feature>
<sequence length="42" mass="5144">MLMQKSLFKYNKKRRKPMFHIAQYFPITDPTLIFFVVLLIIL</sequence>
<organism evidence="2">
    <name type="scientific">human gut metagenome</name>
    <dbReference type="NCBI Taxonomy" id="408170"/>
    <lineage>
        <taxon>unclassified sequences</taxon>
        <taxon>metagenomes</taxon>
        <taxon>organismal metagenomes</taxon>
    </lineage>
</organism>
<keyword evidence="1" id="KW-1133">Transmembrane helix</keyword>
<reference evidence="2" key="1">
    <citation type="journal article" date="2013" name="Environ. Microbiol.">
        <title>Microbiota from the distal guts of lean and obese adolescents exhibit partial functional redundancy besides clear differences in community structure.</title>
        <authorList>
            <person name="Ferrer M."/>
            <person name="Ruiz A."/>
            <person name="Lanza F."/>
            <person name="Haange S.B."/>
            <person name="Oberbach A."/>
            <person name="Till H."/>
            <person name="Bargiela R."/>
            <person name="Campoy C."/>
            <person name="Segura M.T."/>
            <person name="Richter M."/>
            <person name="von Bergen M."/>
            <person name="Seifert J."/>
            <person name="Suarez A."/>
        </authorList>
    </citation>
    <scope>NUCLEOTIDE SEQUENCE</scope>
</reference>
<comment type="caution">
    <text evidence="2">The sequence shown here is derived from an EMBL/GenBank/DDBJ whole genome shotgun (WGS) entry which is preliminary data.</text>
</comment>
<evidence type="ECO:0000256" key="1">
    <source>
        <dbReference type="SAM" id="Phobius"/>
    </source>
</evidence>
<protein>
    <submittedName>
        <fullName evidence="2">Uncharacterized protein</fullName>
    </submittedName>
</protein>
<dbReference type="EMBL" id="AJWY01011676">
    <property type="protein sequence ID" value="EKC52101.1"/>
    <property type="molecule type" value="Genomic_DNA"/>
</dbReference>
<gene>
    <name evidence="2" type="ORF">LEA_17063</name>
</gene>
<keyword evidence="1" id="KW-0472">Membrane</keyword>
<evidence type="ECO:0000313" key="2">
    <source>
        <dbReference type="EMBL" id="EKC52101.1"/>
    </source>
</evidence>
<name>K1SXU7_9ZZZZ</name>
<accession>K1SXU7</accession>
<feature type="transmembrane region" description="Helical" evidence="1">
    <location>
        <begin position="21"/>
        <end position="41"/>
    </location>
</feature>